<dbReference type="PRINTS" id="PR00039">
    <property type="entry name" value="HTHLYSR"/>
</dbReference>
<evidence type="ECO:0000259" key="6">
    <source>
        <dbReference type="PROSITE" id="PS50931"/>
    </source>
</evidence>
<dbReference type="Pfam" id="PF00126">
    <property type="entry name" value="HTH_1"/>
    <property type="match status" value="1"/>
</dbReference>
<dbReference type="Gene3D" id="1.10.10.10">
    <property type="entry name" value="Winged helix-like DNA-binding domain superfamily/Winged helix DNA-binding domain"/>
    <property type="match status" value="1"/>
</dbReference>
<dbReference type="AlphaFoldDB" id="A0A377NG67"/>
<accession>A0A377NG67</accession>
<dbReference type="SUPFAM" id="SSF53850">
    <property type="entry name" value="Periplasmic binding protein-like II"/>
    <property type="match status" value="1"/>
</dbReference>
<keyword evidence="2" id="KW-0678">Repressor</keyword>
<evidence type="ECO:0000256" key="1">
    <source>
        <dbReference type="ARBA" id="ARBA00009437"/>
    </source>
</evidence>
<dbReference type="GO" id="GO:0032993">
    <property type="term" value="C:protein-DNA complex"/>
    <property type="evidence" value="ECO:0007669"/>
    <property type="project" value="TreeGrafter"/>
</dbReference>
<dbReference type="Gene3D" id="3.40.190.10">
    <property type="entry name" value="Periplasmic binding protein-like II"/>
    <property type="match status" value="2"/>
</dbReference>
<feature type="domain" description="HTH lysR-type" evidence="6">
    <location>
        <begin position="1"/>
        <end position="58"/>
    </location>
</feature>
<evidence type="ECO:0000256" key="4">
    <source>
        <dbReference type="ARBA" id="ARBA00023125"/>
    </source>
</evidence>
<dbReference type="InterPro" id="IPR037410">
    <property type="entry name" value="BudR_PBP2"/>
</dbReference>
<dbReference type="GO" id="GO:0003677">
    <property type="term" value="F:DNA binding"/>
    <property type="evidence" value="ECO:0007669"/>
    <property type="project" value="UniProtKB-KW"/>
</dbReference>
<dbReference type="SUPFAM" id="SSF46785">
    <property type="entry name" value="Winged helix' DNA-binding domain"/>
    <property type="match status" value="1"/>
</dbReference>
<keyword evidence="4" id="KW-0238">DNA-binding</keyword>
<protein>
    <submittedName>
        <fullName evidence="7">Ben and cat operon transcriptional regulator</fullName>
    </submittedName>
</protein>
<name>A0A377NG67_9GAMM</name>
<proteinExistence type="inferred from homology"/>
<sequence length="309" mass="33698">MELRHLRYFVTVAEAGNFTRAAEQLGISQPPLSQQIQRLEHEIGAPLLRRLTRSIELTEAGKTLYDDAVNILKLTDVALERARSVARGVSGTLRIGFASSTAFNPQVFALLHRFRDSYPAMELLPQEKEMSALMTALADGAIDVAFIRLPCERSKDFATRVIDFEQMVVALPHAHPLAQGPDISLESLKDETLITFPRDISPSLYDSVIAACNEAGFTPKLGQQSPQVTSAISMVATGFGYAVVPASLGKIDDENVSFLPLNGPPLTTQVALAWRRNDNAKAVLRFLKLLEINKLSAGAVAGGGQQRHH</sequence>
<dbReference type="FunFam" id="1.10.10.10:FF:000001">
    <property type="entry name" value="LysR family transcriptional regulator"/>
    <property type="match status" value="1"/>
</dbReference>
<dbReference type="InterPro" id="IPR036390">
    <property type="entry name" value="WH_DNA-bd_sf"/>
</dbReference>
<evidence type="ECO:0000256" key="2">
    <source>
        <dbReference type="ARBA" id="ARBA00022491"/>
    </source>
</evidence>
<evidence type="ECO:0000256" key="3">
    <source>
        <dbReference type="ARBA" id="ARBA00023015"/>
    </source>
</evidence>
<comment type="similarity">
    <text evidence="1">Belongs to the LysR transcriptional regulatory family.</text>
</comment>
<evidence type="ECO:0000313" key="8">
    <source>
        <dbReference type="Proteomes" id="UP000254304"/>
    </source>
</evidence>
<evidence type="ECO:0000256" key="5">
    <source>
        <dbReference type="ARBA" id="ARBA00023163"/>
    </source>
</evidence>
<dbReference type="PANTHER" id="PTHR30346:SF30">
    <property type="entry name" value="SMALL NEUTRAL PROTEASE REGULATORY PROTEIN"/>
    <property type="match status" value="1"/>
</dbReference>
<dbReference type="GO" id="GO:0003700">
    <property type="term" value="F:DNA-binding transcription factor activity"/>
    <property type="evidence" value="ECO:0007669"/>
    <property type="project" value="InterPro"/>
</dbReference>
<keyword evidence="5" id="KW-0804">Transcription</keyword>
<dbReference type="InterPro" id="IPR036388">
    <property type="entry name" value="WH-like_DNA-bd_sf"/>
</dbReference>
<evidence type="ECO:0000313" key="7">
    <source>
        <dbReference type="EMBL" id="STQ45077.1"/>
    </source>
</evidence>
<dbReference type="PANTHER" id="PTHR30346">
    <property type="entry name" value="TRANSCRIPTIONAL DUAL REGULATOR HCAR-RELATED"/>
    <property type="match status" value="1"/>
</dbReference>
<organism evidence="7 8">
    <name type="scientific">Ewingella americana</name>
    <dbReference type="NCBI Taxonomy" id="41202"/>
    <lineage>
        <taxon>Bacteria</taxon>
        <taxon>Pseudomonadati</taxon>
        <taxon>Pseudomonadota</taxon>
        <taxon>Gammaproteobacteria</taxon>
        <taxon>Enterobacterales</taxon>
        <taxon>Yersiniaceae</taxon>
        <taxon>Ewingella</taxon>
    </lineage>
</organism>
<dbReference type="PROSITE" id="PS50931">
    <property type="entry name" value="HTH_LYSR"/>
    <property type="match status" value="1"/>
</dbReference>
<dbReference type="Pfam" id="PF03466">
    <property type="entry name" value="LysR_substrate"/>
    <property type="match status" value="1"/>
</dbReference>
<keyword evidence="3" id="KW-0805">Transcription regulation</keyword>
<dbReference type="Proteomes" id="UP000254304">
    <property type="component" value="Unassembled WGS sequence"/>
</dbReference>
<dbReference type="InterPro" id="IPR005119">
    <property type="entry name" value="LysR_subst-bd"/>
</dbReference>
<gene>
    <name evidence="7" type="primary">benM_3</name>
    <name evidence="7" type="ORF">NCTC12157_02803</name>
</gene>
<dbReference type="EMBL" id="UGGO01000001">
    <property type="protein sequence ID" value="STQ45077.1"/>
    <property type="molecule type" value="Genomic_DNA"/>
</dbReference>
<dbReference type="CDD" id="cd08451">
    <property type="entry name" value="PBP2_BudR"/>
    <property type="match status" value="1"/>
</dbReference>
<dbReference type="InterPro" id="IPR000847">
    <property type="entry name" value="LysR_HTH_N"/>
</dbReference>
<reference evidence="7 8" key="1">
    <citation type="submission" date="2018-06" db="EMBL/GenBank/DDBJ databases">
        <authorList>
            <consortium name="Pathogen Informatics"/>
            <person name="Doyle S."/>
        </authorList>
    </citation>
    <scope>NUCLEOTIDE SEQUENCE [LARGE SCALE GENOMIC DNA]</scope>
    <source>
        <strain evidence="7 8">NCTC12157</strain>
    </source>
</reference>